<name>A0A2H5XG00_9BACT</name>
<dbReference type="AlphaFoldDB" id="A0A2H5XG00"/>
<dbReference type="InterPro" id="IPR022453">
    <property type="entry name" value="Znf_MqsA-type"/>
</dbReference>
<protein>
    <recommendedName>
        <fullName evidence="3">YgiT-type zinc finger domain-containing protein</fullName>
    </recommendedName>
</protein>
<accession>A0A2H5XG00</accession>
<dbReference type="Gene3D" id="3.10.20.860">
    <property type="match status" value="1"/>
</dbReference>
<evidence type="ECO:0000313" key="2">
    <source>
        <dbReference type="Proteomes" id="UP000236173"/>
    </source>
</evidence>
<evidence type="ECO:0000313" key="1">
    <source>
        <dbReference type="EMBL" id="GBD00109.1"/>
    </source>
</evidence>
<proteinExistence type="predicted"/>
<evidence type="ECO:0008006" key="3">
    <source>
        <dbReference type="Google" id="ProtNLM"/>
    </source>
</evidence>
<gene>
    <name evidence="1" type="ORF">HRbin17_02645</name>
</gene>
<organism evidence="1 2">
    <name type="scientific">Candidatus Fervidibacter japonicus</name>
    <dbReference type="NCBI Taxonomy" id="2035412"/>
    <lineage>
        <taxon>Bacteria</taxon>
        <taxon>Candidatus Fervidibacterota</taxon>
        <taxon>Candidatus Fervidibacter</taxon>
    </lineage>
</organism>
<comment type="caution">
    <text evidence="1">The sequence shown here is derived from an EMBL/GenBank/DDBJ whole genome shotgun (WGS) entry which is preliminary data.</text>
</comment>
<dbReference type="EMBL" id="BEHT01000051">
    <property type="protein sequence ID" value="GBD00109.1"/>
    <property type="molecule type" value="Genomic_DNA"/>
</dbReference>
<dbReference type="Proteomes" id="UP000236173">
    <property type="component" value="Unassembled WGS sequence"/>
</dbReference>
<sequence>MLCHRCGTVMEQKTGQLVEITQKGQPVIIRNVLVKVCPKCEERVFSKPTAEALSEILTGERAPEGTGALELPV</sequence>
<reference evidence="2" key="1">
    <citation type="submission" date="2017-09" db="EMBL/GenBank/DDBJ databases">
        <title>Metaegenomics of thermophilic ammonia-oxidizing enrichment culture.</title>
        <authorList>
            <person name="Kato S."/>
            <person name="Suzuki K."/>
        </authorList>
    </citation>
    <scope>NUCLEOTIDE SEQUENCE [LARGE SCALE GENOMIC DNA]</scope>
</reference>
<dbReference type="NCBIfam" id="TIGR03831">
    <property type="entry name" value="YgiT_finger"/>
    <property type="match status" value="1"/>
</dbReference>